<proteinExistence type="predicted"/>
<comment type="caution">
    <text evidence="1">The sequence shown here is derived from an EMBL/GenBank/DDBJ whole genome shotgun (WGS) entry which is preliminary data.</text>
</comment>
<gene>
    <name evidence="1" type="ORF">A7985_15065</name>
</gene>
<name>A0A1C0TNJ7_9GAMM</name>
<reference evidence="2" key="1">
    <citation type="submission" date="2016-07" db="EMBL/GenBank/DDBJ databases">
        <authorList>
            <person name="Florea S."/>
            <person name="Webb J.S."/>
            <person name="Jaromczyk J."/>
            <person name="Schardl C.L."/>
        </authorList>
    </citation>
    <scope>NUCLEOTIDE SEQUENCE [LARGE SCALE GENOMIC DNA]</scope>
    <source>
        <strain evidence="2">IPB1</strain>
    </source>
</reference>
<dbReference type="OrthoDB" id="6313889at2"/>
<dbReference type="Proteomes" id="UP000093366">
    <property type="component" value="Unassembled WGS sequence"/>
</dbReference>
<dbReference type="AlphaFoldDB" id="A0A1C0TNJ7"/>
<organism evidence="1 2">
    <name type="scientific">Pseudoalteromonas luteoviolacea</name>
    <dbReference type="NCBI Taxonomy" id="43657"/>
    <lineage>
        <taxon>Bacteria</taxon>
        <taxon>Pseudomonadati</taxon>
        <taxon>Pseudomonadota</taxon>
        <taxon>Gammaproteobacteria</taxon>
        <taxon>Alteromonadales</taxon>
        <taxon>Pseudoalteromonadaceae</taxon>
        <taxon>Pseudoalteromonas</taxon>
    </lineage>
</organism>
<dbReference type="RefSeq" id="WP_065791295.1">
    <property type="nucleotide sequence ID" value="NZ_MAUJ01000005.1"/>
</dbReference>
<evidence type="ECO:0000313" key="2">
    <source>
        <dbReference type="Proteomes" id="UP000093366"/>
    </source>
</evidence>
<sequence>MFHRWVLFFAFVIVAVPSSSHYNHSFKSLSDDQLESLVTRISQNLNSSSPIYSELSKLSHRMSNKQVRRLRDKGFAHFAFEWAIRLTEQQKHRQAQLLIDRYWRDVDKSMQSRMLGLLQLQKRYQAIADIFTVQPAIEPYYTLSQLAQGKGVKGLNQDVLSQLGITTLNTLIEGPQQCVHHIALLSSTLESTFKLEELKRAYEQSELHKRLPYCLSKPVYVGELVQCQGESGQFIQCNLAKILDTTKFANTVVSKARHLVIMSEQSGLANVRHGIMTLNHNHGLALFIHELMHFTHFEDEYPVPANKAKWLCASTGFKAPNLYVGKRPPKNWYASKTCLHGKLPSYKPSKAQSKMEYHAIDLSNQYLGLWLKALEHSLLEPSDYQVYYHKLANRDPALVK</sequence>
<protein>
    <submittedName>
        <fullName evidence="1">Uncharacterized protein</fullName>
    </submittedName>
</protein>
<accession>A0A1C0TNJ7</accession>
<dbReference type="EMBL" id="MAUJ01000005">
    <property type="protein sequence ID" value="OCQ20385.1"/>
    <property type="molecule type" value="Genomic_DNA"/>
</dbReference>
<evidence type="ECO:0000313" key="1">
    <source>
        <dbReference type="EMBL" id="OCQ20385.1"/>
    </source>
</evidence>